<evidence type="ECO:0008006" key="3">
    <source>
        <dbReference type="Google" id="ProtNLM"/>
    </source>
</evidence>
<comment type="caution">
    <text evidence="1">The sequence shown here is derived from an EMBL/GenBank/DDBJ whole genome shotgun (WGS) entry which is preliminary data.</text>
</comment>
<dbReference type="EMBL" id="QJKJ01000012">
    <property type="protein sequence ID" value="RDY14801.1"/>
    <property type="molecule type" value="Genomic_DNA"/>
</dbReference>
<organism evidence="1 2">
    <name type="scientific">Mucuna pruriens</name>
    <name type="common">Velvet bean</name>
    <name type="synonym">Dolichos pruriens</name>
    <dbReference type="NCBI Taxonomy" id="157652"/>
    <lineage>
        <taxon>Eukaryota</taxon>
        <taxon>Viridiplantae</taxon>
        <taxon>Streptophyta</taxon>
        <taxon>Embryophyta</taxon>
        <taxon>Tracheophyta</taxon>
        <taxon>Spermatophyta</taxon>
        <taxon>Magnoliopsida</taxon>
        <taxon>eudicotyledons</taxon>
        <taxon>Gunneridae</taxon>
        <taxon>Pentapetalae</taxon>
        <taxon>rosids</taxon>
        <taxon>fabids</taxon>
        <taxon>Fabales</taxon>
        <taxon>Fabaceae</taxon>
        <taxon>Papilionoideae</taxon>
        <taxon>50 kb inversion clade</taxon>
        <taxon>NPAAA clade</taxon>
        <taxon>indigoferoid/millettioid clade</taxon>
        <taxon>Phaseoleae</taxon>
        <taxon>Mucuna</taxon>
    </lineage>
</organism>
<dbReference type="GO" id="GO:0003676">
    <property type="term" value="F:nucleic acid binding"/>
    <property type="evidence" value="ECO:0007669"/>
    <property type="project" value="InterPro"/>
</dbReference>
<dbReference type="InterPro" id="IPR012337">
    <property type="entry name" value="RNaseH-like_sf"/>
</dbReference>
<feature type="non-terminal residue" evidence="1">
    <location>
        <position position="1"/>
    </location>
</feature>
<keyword evidence="2" id="KW-1185">Reference proteome</keyword>
<reference evidence="1" key="1">
    <citation type="submission" date="2018-05" db="EMBL/GenBank/DDBJ databases">
        <title>Draft genome of Mucuna pruriens seed.</title>
        <authorList>
            <person name="Nnadi N.E."/>
            <person name="Vos R."/>
            <person name="Hasami M.H."/>
            <person name="Devisetty U.K."/>
            <person name="Aguiy J.C."/>
        </authorList>
    </citation>
    <scope>NUCLEOTIDE SEQUENCE [LARGE SCALE GENOMIC DNA]</scope>
    <source>
        <strain evidence="1">JCA_2017</strain>
    </source>
</reference>
<dbReference type="AlphaFoldDB" id="A0A371IIC2"/>
<proteinExistence type="predicted"/>
<dbReference type="PANTHER" id="PTHR42648:SF21">
    <property type="entry name" value="CYSTEINE-RICH RLK (RECEPTOR-LIKE PROTEIN KINASE) 8"/>
    <property type="match status" value="1"/>
</dbReference>
<accession>A0A371IIC2</accession>
<dbReference type="STRING" id="157652.A0A371IIC2"/>
<dbReference type="Gene3D" id="3.30.420.10">
    <property type="entry name" value="Ribonuclease H-like superfamily/Ribonuclease H"/>
    <property type="match status" value="1"/>
</dbReference>
<sequence length="133" mass="15473">MMIIEHGTRNLVMQGKQIIGSFRSKNIVSTSRPLELLHIDLFGPTITVSLGGKHYGLVVIDDYSRWTWVIFLAHKDESFKVFSIFYKRVQNDKVIMGENLKMKNFNNSVKNKEFFIIFLVQKHLNIMVLLKGK</sequence>
<dbReference type="OrthoDB" id="7691805at2759"/>
<evidence type="ECO:0000313" key="1">
    <source>
        <dbReference type="EMBL" id="RDY14801.1"/>
    </source>
</evidence>
<dbReference type="SUPFAM" id="SSF53098">
    <property type="entry name" value="Ribonuclease H-like"/>
    <property type="match status" value="1"/>
</dbReference>
<dbReference type="InterPro" id="IPR036397">
    <property type="entry name" value="RNaseH_sf"/>
</dbReference>
<name>A0A371IIC2_MUCPR</name>
<dbReference type="Proteomes" id="UP000257109">
    <property type="component" value="Unassembled WGS sequence"/>
</dbReference>
<evidence type="ECO:0000313" key="2">
    <source>
        <dbReference type="Proteomes" id="UP000257109"/>
    </source>
</evidence>
<gene>
    <name evidence="1" type="ORF">CR513_00065</name>
</gene>
<dbReference type="InterPro" id="IPR039537">
    <property type="entry name" value="Retrotran_Ty1/copia-like"/>
</dbReference>
<dbReference type="PANTHER" id="PTHR42648">
    <property type="entry name" value="TRANSPOSASE, PUTATIVE-RELATED"/>
    <property type="match status" value="1"/>
</dbReference>
<protein>
    <recommendedName>
        <fullName evidence="3">Integrase catalytic domain-containing protein</fullName>
    </recommendedName>
</protein>